<dbReference type="EMBL" id="JAEQMY010000003">
    <property type="protein sequence ID" value="MBL0402937.1"/>
    <property type="molecule type" value="Genomic_DNA"/>
</dbReference>
<dbReference type="AlphaFoldDB" id="A0A936Z6Z6"/>
<protein>
    <recommendedName>
        <fullName evidence="3">Helix-turn-helix transcriptional regulator</fullName>
    </recommendedName>
</protein>
<gene>
    <name evidence="1" type="ORF">JKG68_03045</name>
</gene>
<evidence type="ECO:0000313" key="2">
    <source>
        <dbReference type="Proteomes" id="UP000605848"/>
    </source>
</evidence>
<proteinExistence type="predicted"/>
<evidence type="ECO:0008006" key="3">
    <source>
        <dbReference type="Google" id="ProtNLM"/>
    </source>
</evidence>
<dbReference type="Proteomes" id="UP000605848">
    <property type="component" value="Unassembled WGS sequence"/>
</dbReference>
<sequence>MIRSNVTEGRMPGSDRSLLSDIYEAAVIPEGWVQVLEQISAFAGTEGGSMSVVSGEGARSWVATDRFCPILQDFYAGGWHLRNPWSERAGRRRQLQFLDETELFAPGELDDIPMYRDFIRPRGAGWSAGAIIQVPGGSHISIRFERPFDDGPMSAALRARLDRLRPHLARVSFLFSRLGARQARSVASALQFMEIPAAVLTRNGRLLACNAAMEARLSQVSVRAGDRIAFTDDAAQRTLSESLERITANLFDRLRGPIPLPATEEHGPAVAYLVPMRGAAQDLFGCETTLLMIRPADSENRLMDLVRARFAIDAGEAQRWIRVIAAASPRLAAALLTSTENVQDALDRTLGRTQSRLEARMGSFLWRLGEDPDYGAARPAAFLS</sequence>
<accession>A0A936Z6Z6</accession>
<dbReference type="RefSeq" id="WP_202055755.1">
    <property type="nucleotide sequence ID" value="NZ_JAEQMY010000003.1"/>
</dbReference>
<comment type="caution">
    <text evidence="1">The sequence shown here is derived from an EMBL/GenBank/DDBJ whole genome shotgun (WGS) entry which is preliminary data.</text>
</comment>
<organism evidence="1 2">
    <name type="scientific">Microvirga aerilata</name>
    <dbReference type="NCBI Taxonomy" id="670292"/>
    <lineage>
        <taxon>Bacteria</taxon>
        <taxon>Pseudomonadati</taxon>
        <taxon>Pseudomonadota</taxon>
        <taxon>Alphaproteobacteria</taxon>
        <taxon>Hyphomicrobiales</taxon>
        <taxon>Methylobacteriaceae</taxon>
        <taxon>Microvirga</taxon>
    </lineage>
</organism>
<evidence type="ECO:0000313" key="1">
    <source>
        <dbReference type="EMBL" id="MBL0402937.1"/>
    </source>
</evidence>
<keyword evidence="2" id="KW-1185">Reference proteome</keyword>
<name>A0A936Z6Z6_9HYPH</name>
<reference evidence="1" key="1">
    <citation type="submission" date="2021-01" db="EMBL/GenBank/DDBJ databases">
        <title>Microvirga sp.</title>
        <authorList>
            <person name="Kim M.K."/>
        </authorList>
    </citation>
    <scope>NUCLEOTIDE SEQUENCE</scope>
    <source>
        <strain evidence="1">5420S-16</strain>
    </source>
</reference>